<comment type="caution">
    <text evidence="2">The sequence shown here is derived from an EMBL/GenBank/DDBJ whole genome shotgun (WGS) entry which is preliminary data.</text>
</comment>
<sequence length="371" mass="41755">MKIAAFNVENLFDRPKAFNESNTISREVINGVSELNTIFEQATYSASDKRRIKTLLKSLGMEKSDQGKFAILRKIRGRIVKRPRQKPIEVVANGRADWIGWVELKTAPVNERAVLNTGRVIKDVDADVLAVIEAEDRVSLEKFSDIIIKKVNGKPYDQVMLIDGNDRRGIDVGVMTKKPYPIQSIKSHIYDKASDGKTIFSRDCPEYGITTPSGETIVVIPNHFKSKYGGNNAQSRNKRLSQSKRTKEIYEELIAKGYENVIVLGDLNDTPDSNELEPLLQNTDLKDVGEHPTFDTGEFEGVGTYALGNDSKKIDYLLLSPNLFSKVTSCGLFRKGAWAGKRRKKWTTYENITKPIHVASDHHVIWAEINI</sequence>
<proteinExistence type="predicted"/>
<evidence type="ECO:0000259" key="1">
    <source>
        <dbReference type="Pfam" id="PF19580"/>
    </source>
</evidence>
<dbReference type="Proteomes" id="UP000318833">
    <property type="component" value="Unassembled WGS sequence"/>
</dbReference>
<dbReference type="SUPFAM" id="SSF56219">
    <property type="entry name" value="DNase I-like"/>
    <property type="match status" value="1"/>
</dbReference>
<evidence type="ECO:0000313" key="2">
    <source>
        <dbReference type="EMBL" id="TSE04382.1"/>
    </source>
</evidence>
<gene>
    <name evidence="2" type="ORF">FOF46_26515</name>
</gene>
<dbReference type="PANTHER" id="PTHR42834:SF1">
    <property type="entry name" value="ENDONUCLEASE_EXONUCLEASE_PHOSPHATASE FAMILY PROTEIN (AFU_ORTHOLOGUE AFUA_3G09210)"/>
    <property type="match status" value="1"/>
</dbReference>
<reference evidence="2 3" key="1">
    <citation type="submission" date="2019-07" db="EMBL/GenBank/DDBJ databases">
        <title>The draft genome sequence of Aquimarina algiphila M91.</title>
        <authorList>
            <person name="Meng X."/>
        </authorList>
    </citation>
    <scope>NUCLEOTIDE SEQUENCE [LARGE SCALE GENOMIC DNA]</scope>
    <source>
        <strain evidence="2 3">M91</strain>
    </source>
</reference>
<feature type="domain" description="Endonuclease/exonuclease/phosphatase" evidence="1">
    <location>
        <begin position="122"/>
        <end position="327"/>
    </location>
</feature>
<dbReference type="InterPro" id="IPR036691">
    <property type="entry name" value="Endo/exonu/phosph_ase_sf"/>
</dbReference>
<name>A0A554VCF1_9FLAO</name>
<dbReference type="EMBL" id="VLNR01000082">
    <property type="protein sequence ID" value="TSE04382.1"/>
    <property type="molecule type" value="Genomic_DNA"/>
</dbReference>
<keyword evidence="2" id="KW-0255">Endonuclease</keyword>
<keyword evidence="2" id="KW-0378">Hydrolase</keyword>
<organism evidence="2 3">
    <name type="scientific">Aquimarina algiphila</name>
    <dbReference type="NCBI Taxonomy" id="2047982"/>
    <lineage>
        <taxon>Bacteria</taxon>
        <taxon>Pseudomonadati</taxon>
        <taxon>Bacteroidota</taxon>
        <taxon>Flavobacteriia</taxon>
        <taxon>Flavobacteriales</taxon>
        <taxon>Flavobacteriaceae</taxon>
        <taxon>Aquimarina</taxon>
    </lineage>
</organism>
<dbReference type="OrthoDB" id="1398885at2"/>
<dbReference type="GO" id="GO:0004519">
    <property type="term" value="F:endonuclease activity"/>
    <property type="evidence" value="ECO:0007669"/>
    <property type="project" value="UniProtKB-KW"/>
</dbReference>
<keyword evidence="3" id="KW-1185">Reference proteome</keyword>
<evidence type="ECO:0000313" key="3">
    <source>
        <dbReference type="Proteomes" id="UP000318833"/>
    </source>
</evidence>
<dbReference type="GO" id="GO:0004527">
    <property type="term" value="F:exonuclease activity"/>
    <property type="evidence" value="ECO:0007669"/>
    <property type="project" value="UniProtKB-KW"/>
</dbReference>
<dbReference type="InterPro" id="IPR005135">
    <property type="entry name" value="Endo/exonuclease/phosphatase"/>
</dbReference>
<keyword evidence="2" id="KW-0269">Exonuclease</keyword>
<dbReference type="AlphaFoldDB" id="A0A554VCF1"/>
<dbReference type="PANTHER" id="PTHR42834">
    <property type="entry name" value="ENDONUCLEASE/EXONUCLEASE/PHOSPHATASE FAMILY PROTEIN (AFU_ORTHOLOGUE AFUA_3G09210)"/>
    <property type="match status" value="1"/>
</dbReference>
<dbReference type="Pfam" id="PF19580">
    <property type="entry name" value="Exo_endo_phos_3"/>
    <property type="match status" value="1"/>
</dbReference>
<accession>A0A554VCF1</accession>
<dbReference type="Gene3D" id="3.60.10.10">
    <property type="entry name" value="Endonuclease/exonuclease/phosphatase"/>
    <property type="match status" value="1"/>
</dbReference>
<protein>
    <submittedName>
        <fullName evidence="2">Endonuclease/exonuclease/phosphatase family protein</fullName>
    </submittedName>
</protein>
<keyword evidence="2" id="KW-0540">Nuclease</keyword>